<name>A0A914WPY3_9BILA</name>
<dbReference type="AlphaFoldDB" id="A0A914WPY3"/>
<evidence type="ECO:0000313" key="2">
    <source>
        <dbReference type="WBParaSite" id="PSAMB.scaffold4821size13447.g25277.t1"/>
    </source>
</evidence>
<protein>
    <submittedName>
        <fullName evidence="2">Uncharacterized protein</fullName>
    </submittedName>
</protein>
<reference evidence="2" key="1">
    <citation type="submission" date="2022-11" db="UniProtKB">
        <authorList>
            <consortium name="WormBaseParasite"/>
        </authorList>
    </citation>
    <scope>IDENTIFICATION</scope>
</reference>
<evidence type="ECO:0000313" key="1">
    <source>
        <dbReference type="Proteomes" id="UP000887566"/>
    </source>
</evidence>
<organism evidence="1 2">
    <name type="scientific">Plectus sambesii</name>
    <dbReference type="NCBI Taxonomy" id="2011161"/>
    <lineage>
        <taxon>Eukaryota</taxon>
        <taxon>Metazoa</taxon>
        <taxon>Ecdysozoa</taxon>
        <taxon>Nematoda</taxon>
        <taxon>Chromadorea</taxon>
        <taxon>Plectida</taxon>
        <taxon>Plectina</taxon>
        <taxon>Plectoidea</taxon>
        <taxon>Plectidae</taxon>
        <taxon>Plectus</taxon>
    </lineage>
</organism>
<dbReference type="Proteomes" id="UP000887566">
    <property type="component" value="Unplaced"/>
</dbReference>
<keyword evidence="1" id="KW-1185">Reference proteome</keyword>
<dbReference type="WBParaSite" id="PSAMB.scaffold4821size13447.g25277.t1">
    <property type="protein sequence ID" value="PSAMB.scaffold4821size13447.g25277.t1"/>
    <property type="gene ID" value="PSAMB.scaffold4821size13447.g25277"/>
</dbReference>
<accession>A0A914WPY3</accession>
<proteinExistence type="predicted"/>
<sequence length="102" mass="11829">MTDSEGEESFLGEILIGGAIFKINVFPVGRTYSEMKKWAFSKAGKEHRRSSIQLIKFQRYHAKFDQYVDCNAEPNDRPKDGWKIRIILPISKAVYCLHSEFN</sequence>